<dbReference type="EMBL" id="JASNWA010000003">
    <property type="protein sequence ID" value="KAK3178233.1"/>
    <property type="molecule type" value="Genomic_DNA"/>
</dbReference>
<protein>
    <submittedName>
        <fullName evidence="2">Uncharacterized protein</fullName>
    </submittedName>
</protein>
<dbReference type="Proteomes" id="UP001276659">
    <property type="component" value="Unassembled WGS sequence"/>
</dbReference>
<evidence type="ECO:0000313" key="3">
    <source>
        <dbReference type="Proteomes" id="UP001276659"/>
    </source>
</evidence>
<evidence type="ECO:0000313" key="2">
    <source>
        <dbReference type="EMBL" id="KAK3178233.1"/>
    </source>
</evidence>
<evidence type="ECO:0000256" key="1">
    <source>
        <dbReference type="SAM" id="MobiDB-lite"/>
    </source>
</evidence>
<dbReference type="AlphaFoldDB" id="A0AAD9ZGG0"/>
<name>A0AAD9ZGG0_9LECA</name>
<gene>
    <name evidence="2" type="ORF">OEA41_000366</name>
</gene>
<keyword evidence="3" id="KW-1185">Reference proteome</keyword>
<organism evidence="2 3">
    <name type="scientific">Lepraria neglecta</name>
    <dbReference type="NCBI Taxonomy" id="209136"/>
    <lineage>
        <taxon>Eukaryota</taxon>
        <taxon>Fungi</taxon>
        <taxon>Dikarya</taxon>
        <taxon>Ascomycota</taxon>
        <taxon>Pezizomycotina</taxon>
        <taxon>Lecanoromycetes</taxon>
        <taxon>OSLEUM clade</taxon>
        <taxon>Lecanoromycetidae</taxon>
        <taxon>Lecanorales</taxon>
        <taxon>Lecanorineae</taxon>
        <taxon>Stereocaulaceae</taxon>
        <taxon>Lepraria</taxon>
    </lineage>
</organism>
<accession>A0AAD9ZGG0</accession>
<sequence>MAWCQHLTYTTANPAIWSCVEASIAITSACLPSLWPVFTAIGATYTKLKSKHPDFLSFSSRRIGFFHGRPRSTGGVPQLRKGSSETGDKVKLHHGVDMHPITERNNFLDLSTERNTSRAGSDDTWNAHPEVPQNWGHPTAMGIGKGANEV</sequence>
<comment type="caution">
    <text evidence="2">The sequence shown here is derived from an EMBL/GenBank/DDBJ whole genome shotgun (WGS) entry which is preliminary data.</text>
</comment>
<proteinExistence type="predicted"/>
<feature type="region of interest" description="Disordered" evidence="1">
    <location>
        <begin position="113"/>
        <end position="150"/>
    </location>
</feature>
<reference evidence="2" key="1">
    <citation type="submission" date="2022-11" db="EMBL/GenBank/DDBJ databases">
        <title>Chromosomal genome sequence assembly and mating type (MAT) locus characterization of the leprose asexual lichenized fungus Lepraria neglecta (Nyl.) Erichsen.</title>
        <authorList>
            <person name="Allen J.L."/>
            <person name="Pfeffer B."/>
        </authorList>
    </citation>
    <scope>NUCLEOTIDE SEQUENCE</scope>
    <source>
        <strain evidence="2">Allen 5258</strain>
    </source>
</reference>